<proteinExistence type="predicted"/>
<comment type="caution">
    <text evidence="1">The sequence shown here is derived from an EMBL/GenBank/DDBJ whole genome shotgun (WGS) entry which is preliminary data.</text>
</comment>
<protein>
    <recommendedName>
        <fullName evidence="3">N-acetyltransferase domain-containing protein</fullName>
    </recommendedName>
</protein>
<organism evidence="1 2">
    <name type="scientific">Gallibacter intestinalis</name>
    <dbReference type="NCBI Taxonomy" id="2779356"/>
    <lineage>
        <taxon>Bacteria</taxon>
        <taxon>Bacillati</taxon>
        <taxon>Bacillota</taxon>
        <taxon>Clostridia</taxon>
        <taxon>Eubacteriales</taxon>
        <taxon>Eubacteriaceae</taxon>
        <taxon>Gallibacter</taxon>
    </lineage>
</organism>
<evidence type="ECO:0008006" key="3">
    <source>
        <dbReference type="Google" id="ProtNLM"/>
    </source>
</evidence>
<accession>A0ABR9QVQ4</accession>
<name>A0ABR9QVQ4_9FIRM</name>
<dbReference type="EMBL" id="JADCKA010000002">
    <property type="protein sequence ID" value="MBE5034956.1"/>
    <property type="molecule type" value="Genomic_DNA"/>
</dbReference>
<gene>
    <name evidence="1" type="ORF">INF20_01525</name>
</gene>
<keyword evidence="2" id="KW-1185">Reference proteome</keyword>
<dbReference type="RefSeq" id="WP_226384627.1">
    <property type="nucleotide sequence ID" value="NZ_JADCKA010000002.1"/>
</dbReference>
<evidence type="ECO:0000313" key="1">
    <source>
        <dbReference type="EMBL" id="MBE5034956.1"/>
    </source>
</evidence>
<reference evidence="1 2" key="1">
    <citation type="submission" date="2020-10" db="EMBL/GenBank/DDBJ databases">
        <title>ChiBAC.</title>
        <authorList>
            <person name="Zenner C."/>
            <person name="Hitch T.C.A."/>
            <person name="Clavel T."/>
        </authorList>
    </citation>
    <scope>NUCLEOTIDE SEQUENCE [LARGE SCALE GENOMIC DNA]</scope>
    <source>
        <strain evidence="1 2">DSM 108706</strain>
    </source>
</reference>
<dbReference type="SUPFAM" id="SSF55729">
    <property type="entry name" value="Acyl-CoA N-acyltransferases (Nat)"/>
    <property type="match status" value="1"/>
</dbReference>
<sequence>MYRKGTYDDCRQIYNLICDMESTELDYDKFSEIYKNQLNSESYYSLVRCAGDEVIGVINLRFERQLHQLRKDTHRFYLREGMHNFHYKFSLNLTGNDSAENAIGK</sequence>
<dbReference type="InterPro" id="IPR016181">
    <property type="entry name" value="Acyl_CoA_acyltransferase"/>
</dbReference>
<dbReference type="Proteomes" id="UP001516588">
    <property type="component" value="Unassembled WGS sequence"/>
</dbReference>
<evidence type="ECO:0000313" key="2">
    <source>
        <dbReference type="Proteomes" id="UP001516588"/>
    </source>
</evidence>